<protein>
    <submittedName>
        <fullName evidence="2">DUF2384 domain-containing protein</fullName>
    </submittedName>
</protein>
<dbReference type="InterPro" id="IPR024467">
    <property type="entry name" value="Xre/MbcA/ParS-like_toxin-bd"/>
</dbReference>
<evidence type="ECO:0000259" key="1">
    <source>
        <dbReference type="Pfam" id="PF09722"/>
    </source>
</evidence>
<evidence type="ECO:0000313" key="2">
    <source>
        <dbReference type="EMBL" id="AUG97582.1"/>
    </source>
</evidence>
<gene>
    <name evidence="2" type="ORF">AWU82_29540</name>
</gene>
<accession>A0ABN5FP63</accession>
<sequence>MCPIATRARISCQSWSAQARRPVDPQMAHLGLPVLSRFSGSRHTWNPASQALLRQGVQMEKKIDPVLLEAAIRVFGSEALAMHWLMTQASALADKRPVDATVEDVLELLSRLEHGFGA</sequence>
<proteinExistence type="predicted"/>
<keyword evidence="3" id="KW-1185">Reference proteome</keyword>
<feature type="domain" description="Antitoxin Xre/MbcA/ParS-like toxin-binding" evidence="1">
    <location>
        <begin position="70"/>
        <end position="115"/>
    </location>
</feature>
<dbReference type="Proteomes" id="UP000075187">
    <property type="component" value="Chromosome"/>
</dbReference>
<dbReference type="Pfam" id="PF09722">
    <property type="entry name" value="Xre_MbcA_ParS_C"/>
    <property type="match status" value="1"/>
</dbReference>
<organism evidence="2 3">
    <name type="scientific">Pseudomonas glycinae</name>
    <dbReference type="NCBI Taxonomy" id="1785145"/>
    <lineage>
        <taxon>Bacteria</taxon>
        <taxon>Pseudomonadati</taxon>
        <taxon>Pseudomonadota</taxon>
        <taxon>Gammaproteobacteria</taxon>
        <taxon>Pseudomonadales</taxon>
        <taxon>Pseudomonadaceae</taxon>
        <taxon>Pseudomonas</taxon>
    </lineage>
</organism>
<name>A0ABN5FP63_9PSED</name>
<reference evidence="2" key="1">
    <citation type="submission" date="2017-12" db="EMBL/GenBank/DDBJ databases">
        <title>Pseudomonas sp. MS586 complete sequence.</title>
        <authorList>
            <person name="Lu S."/>
            <person name="Deng P."/>
        </authorList>
    </citation>
    <scope>NUCLEOTIDE SEQUENCE</scope>
    <source>
        <strain evidence="2">MS586</strain>
    </source>
</reference>
<evidence type="ECO:0000313" key="3">
    <source>
        <dbReference type="Proteomes" id="UP000075187"/>
    </source>
</evidence>
<dbReference type="EMBL" id="CP014205">
    <property type="protein sequence ID" value="AUG97582.1"/>
    <property type="molecule type" value="Genomic_DNA"/>
</dbReference>